<evidence type="ECO:0000313" key="3">
    <source>
        <dbReference type="Proteomes" id="UP000199459"/>
    </source>
</evidence>
<reference evidence="2 3" key="1">
    <citation type="submission" date="2016-10" db="EMBL/GenBank/DDBJ databases">
        <authorList>
            <person name="de Groot N.N."/>
        </authorList>
    </citation>
    <scope>NUCLEOTIDE SEQUENCE [LARGE SCALE GENOMIC DNA]</scope>
    <source>
        <strain evidence="2 3">Nm22</strain>
    </source>
</reference>
<evidence type="ECO:0000313" key="2">
    <source>
        <dbReference type="EMBL" id="SEN07763.1"/>
    </source>
</evidence>
<dbReference type="AlphaFoldDB" id="A0A1H8DKK5"/>
<feature type="signal peptide" evidence="1">
    <location>
        <begin position="1"/>
        <end position="19"/>
    </location>
</feature>
<dbReference type="STRING" id="917.SAMN05216326_10518"/>
<protein>
    <submittedName>
        <fullName evidence="2">Uncharacterized protein</fullName>
    </submittedName>
</protein>
<accession>A0A1H8DKK5</accession>
<sequence>MKSLNIFCFLAIFCSTIYAQDFDTESSEQNGATELNALSFDKVFDKIVREESAPAVDSADSISSIRHIRVANEFYYVIILSVMCLLSLSIVLYFLIKLKDDAQPQDIVSGAGLILIVFGTIILVLIVDTSEQLTAAIGILGAIAGYLFRTAQENGRESKPKPATDK</sequence>
<dbReference type="RefSeq" id="WP_090629999.1">
    <property type="nucleotide sequence ID" value="NZ_FOCP01000007.1"/>
</dbReference>
<proteinExistence type="predicted"/>
<keyword evidence="1" id="KW-0732">Signal</keyword>
<dbReference type="Proteomes" id="UP000199459">
    <property type="component" value="Unassembled WGS sequence"/>
</dbReference>
<evidence type="ECO:0000256" key="1">
    <source>
        <dbReference type="SAM" id="SignalP"/>
    </source>
</evidence>
<organism evidence="2 3">
    <name type="scientific">Nitrosomonas marina</name>
    <dbReference type="NCBI Taxonomy" id="917"/>
    <lineage>
        <taxon>Bacteria</taxon>
        <taxon>Pseudomonadati</taxon>
        <taxon>Pseudomonadota</taxon>
        <taxon>Betaproteobacteria</taxon>
        <taxon>Nitrosomonadales</taxon>
        <taxon>Nitrosomonadaceae</taxon>
        <taxon>Nitrosomonas</taxon>
    </lineage>
</organism>
<feature type="chain" id="PRO_5011708996" evidence="1">
    <location>
        <begin position="20"/>
        <end position="166"/>
    </location>
</feature>
<dbReference type="OrthoDB" id="8546595at2"/>
<dbReference type="EMBL" id="FOCP01000007">
    <property type="protein sequence ID" value="SEN07763.1"/>
    <property type="molecule type" value="Genomic_DNA"/>
</dbReference>
<name>A0A1H8DKK5_9PROT</name>
<gene>
    <name evidence="2" type="ORF">SAMN05216325_10762</name>
</gene>